<dbReference type="InterPro" id="IPR006001">
    <property type="entry name" value="Therm_gnt_kin"/>
</dbReference>
<dbReference type="UniPathway" id="UPA00792"/>
<name>F2QP91_KOMPC</name>
<evidence type="ECO:0000256" key="7">
    <source>
        <dbReference type="ARBA" id="ARBA00022840"/>
    </source>
</evidence>
<dbReference type="PANTHER" id="PTHR43442:SF3">
    <property type="entry name" value="GLUCONOKINASE-RELATED"/>
    <property type="match status" value="1"/>
</dbReference>
<evidence type="ECO:0000256" key="8">
    <source>
        <dbReference type="ARBA" id="ARBA00048090"/>
    </source>
</evidence>
<protein>
    <recommendedName>
        <fullName evidence="3 9">Gluconokinase</fullName>
        <ecNumber evidence="3 9">2.7.1.12</ecNumber>
    </recommendedName>
</protein>
<dbReference type="GO" id="GO:0005975">
    <property type="term" value="P:carbohydrate metabolic process"/>
    <property type="evidence" value="ECO:0007669"/>
    <property type="project" value="InterPro"/>
</dbReference>
<keyword evidence="7 9" id="KW-0067">ATP-binding</keyword>
<keyword evidence="11" id="KW-1185">Reference proteome</keyword>
<reference evidence="10 11" key="3">
    <citation type="journal article" date="2016" name="FEMS Yeast Res.">
        <title>Curation of the genome annotation of Pichia pastoris (Komagataella phaffii) CBS7435 from gene level to protein function.</title>
        <authorList>
            <person name="Valli M."/>
            <person name="Tatto N.E."/>
            <person name="Peymann A."/>
            <person name="Gruber C."/>
            <person name="Landes N."/>
            <person name="Ekker H."/>
            <person name="Thallinger G.G."/>
            <person name="Mattanovich D."/>
            <person name="Gasser B."/>
            <person name="Graf A.B."/>
        </authorList>
    </citation>
    <scope>GENOME REANNOTATION</scope>
    <source>
        <strain evidence="10 11">ATCC 76273 / CBS 7435 / CECT 11047 / NRRL Y-11430 / Wegner 21-1</strain>
    </source>
</reference>
<evidence type="ECO:0000256" key="3">
    <source>
        <dbReference type="ARBA" id="ARBA00012054"/>
    </source>
</evidence>
<dbReference type="Gene3D" id="3.40.50.300">
    <property type="entry name" value="P-loop containing nucleotide triphosphate hydrolases"/>
    <property type="match status" value="1"/>
</dbReference>
<reference evidence="10 11" key="1">
    <citation type="journal article" date="2011" name="J. Biotechnol.">
        <title>High-quality genome sequence of Pichia pastoris CBS7435.</title>
        <authorList>
            <person name="Kuberl A."/>
            <person name="Schneider J."/>
            <person name="Thallinger G.G."/>
            <person name="Anderl I."/>
            <person name="Wibberg D."/>
            <person name="Hajek T."/>
            <person name="Jaenicke S."/>
            <person name="Brinkrolf K."/>
            <person name="Goesmann A."/>
            <person name="Szczepanowski R."/>
            <person name="Puhler A."/>
            <person name="Schwab H."/>
            <person name="Glieder A."/>
            <person name="Pichler H."/>
        </authorList>
    </citation>
    <scope>NUCLEOTIDE SEQUENCE [LARGE SCALE GENOMIC DNA]</scope>
    <source>
        <strain evidence="11">ATCC 76273 / CBS 7435 / CECT 11047 / NRRL Y-11430 / Wegner 21-1</strain>
    </source>
</reference>
<dbReference type="Proteomes" id="UP000006853">
    <property type="component" value="Chromosome 1"/>
</dbReference>
<dbReference type="EMBL" id="FR839628">
    <property type="protein sequence ID" value="CCA37219.1"/>
    <property type="molecule type" value="Genomic_DNA"/>
</dbReference>
<dbReference type="GO" id="GO:0046316">
    <property type="term" value="F:gluconokinase activity"/>
    <property type="evidence" value="ECO:0007669"/>
    <property type="project" value="UniProtKB-EC"/>
</dbReference>
<dbReference type="CDD" id="cd02021">
    <property type="entry name" value="GntK"/>
    <property type="match status" value="1"/>
</dbReference>
<accession>F2QP91</accession>
<dbReference type="SUPFAM" id="SSF52540">
    <property type="entry name" value="P-loop containing nucleoside triphosphate hydrolases"/>
    <property type="match status" value="1"/>
</dbReference>
<evidence type="ECO:0000256" key="2">
    <source>
        <dbReference type="ARBA" id="ARBA00008420"/>
    </source>
</evidence>
<comment type="catalytic activity">
    <reaction evidence="8 9">
        <text>D-gluconate + ATP = 6-phospho-D-gluconate + ADP + H(+)</text>
        <dbReference type="Rhea" id="RHEA:19433"/>
        <dbReference type="ChEBI" id="CHEBI:15378"/>
        <dbReference type="ChEBI" id="CHEBI:18391"/>
        <dbReference type="ChEBI" id="CHEBI:30616"/>
        <dbReference type="ChEBI" id="CHEBI:58759"/>
        <dbReference type="ChEBI" id="CHEBI:456216"/>
        <dbReference type="EC" id="2.7.1.12"/>
    </reaction>
</comment>
<evidence type="ECO:0000313" key="11">
    <source>
        <dbReference type="Proteomes" id="UP000006853"/>
    </source>
</evidence>
<evidence type="ECO:0000256" key="5">
    <source>
        <dbReference type="ARBA" id="ARBA00022741"/>
    </source>
</evidence>
<sequence length="197" mass="22438">MPLLPVQLMKYIVIVGGPCGTGKSTVAHELALHYKDRNILRDEKEVYIEGDSFHSHANIEKMSSGIPLTDEDRLPWLITLARYSSQQFTKENSGDICFLSCSALKKKYRDLLIQTITKINPDIHPIVIFLHGDPEVLYKRVSGRKNHFMKPQMIKSQLDTTEPPDSFELSCIPIDTTSYSTIKDEIDDVIGRLNKYL</sequence>
<evidence type="ECO:0000256" key="6">
    <source>
        <dbReference type="ARBA" id="ARBA00022777"/>
    </source>
</evidence>
<reference key="2">
    <citation type="submission" date="2011-04" db="EMBL/GenBank/DDBJ databases">
        <title>High-quality genome sequence of Pichia pastoris CBS 7435.</title>
        <authorList>
            <person name="Kueberl A."/>
            <person name="Schneider J."/>
            <person name="Thallinger G.G."/>
            <person name="Anderl I."/>
            <person name="Wibberg D."/>
            <person name="Hajek T."/>
            <person name="Jaenicke S."/>
            <person name="Brinkrolf K."/>
            <person name="Goesmann A."/>
            <person name="Szczepanowski R."/>
            <person name="Puehler A."/>
            <person name="Schwab H."/>
            <person name="Glieder A."/>
            <person name="Pichler H."/>
        </authorList>
    </citation>
    <scope>NUCLEOTIDE SEQUENCE</scope>
    <source>
        <strain>CBS 7435</strain>
    </source>
</reference>
<dbReference type="AlphaFoldDB" id="F2QP91"/>
<dbReference type="GO" id="GO:0005737">
    <property type="term" value="C:cytoplasm"/>
    <property type="evidence" value="ECO:0007669"/>
    <property type="project" value="TreeGrafter"/>
</dbReference>
<keyword evidence="6 9" id="KW-0418">Kinase</keyword>
<evidence type="ECO:0000256" key="9">
    <source>
        <dbReference type="RuleBase" id="RU363066"/>
    </source>
</evidence>
<proteinExistence type="inferred from homology"/>
<dbReference type="EC" id="2.7.1.12" evidence="3 9"/>
<gene>
    <name evidence="10" type="ordered locus">PP7435_Chr1-1089</name>
</gene>
<dbReference type="PANTHER" id="PTHR43442">
    <property type="entry name" value="GLUCONOKINASE-RELATED"/>
    <property type="match status" value="1"/>
</dbReference>
<dbReference type="GO" id="GO:0005524">
    <property type="term" value="F:ATP binding"/>
    <property type="evidence" value="ECO:0007669"/>
    <property type="project" value="UniProtKB-KW"/>
</dbReference>
<evidence type="ECO:0000256" key="4">
    <source>
        <dbReference type="ARBA" id="ARBA00022679"/>
    </source>
</evidence>
<organism evidence="10 11">
    <name type="scientific">Komagataella phaffii (strain ATCC 76273 / CBS 7435 / CECT 11047 / NRRL Y-11430 / Wegner 21-1)</name>
    <name type="common">Yeast</name>
    <name type="synonym">Pichia pastoris</name>
    <dbReference type="NCBI Taxonomy" id="981350"/>
    <lineage>
        <taxon>Eukaryota</taxon>
        <taxon>Fungi</taxon>
        <taxon>Dikarya</taxon>
        <taxon>Ascomycota</taxon>
        <taxon>Saccharomycotina</taxon>
        <taxon>Pichiomycetes</taxon>
        <taxon>Pichiales</taxon>
        <taxon>Pichiaceae</taxon>
        <taxon>Komagataella</taxon>
    </lineage>
</organism>
<dbReference type="NCBIfam" id="TIGR01313">
    <property type="entry name" value="therm_gnt_kin"/>
    <property type="match status" value="1"/>
</dbReference>
<keyword evidence="5 9" id="KW-0547">Nucleotide-binding</keyword>
<dbReference type="InterPro" id="IPR027417">
    <property type="entry name" value="P-loop_NTPase"/>
</dbReference>
<comment type="pathway">
    <text evidence="1 9">Carbohydrate acid metabolism; D-gluconate degradation.</text>
</comment>
<keyword evidence="4 9" id="KW-0808">Transferase</keyword>
<evidence type="ECO:0000256" key="1">
    <source>
        <dbReference type="ARBA" id="ARBA00004875"/>
    </source>
</evidence>
<dbReference type="HOGENOM" id="CLU_077168_5_0_1"/>
<evidence type="ECO:0000313" key="10">
    <source>
        <dbReference type="EMBL" id="CCA37219.1"/>
    </source>
</evidence>
<comment type="similarity">
    <text evidence="2 9">Belongs to the gluconokinase GntK/GntV family.</text>
</comment>